<evidence type="ECO:0000259" key="2">
    <source>
        <dbReference type="Pfam" id="PF01965"/>
    </source>
</evidence>
<dbReference type="Gene3D" id="3.40.50.880">
    <property type="match status" value="1"/>
</dbReference>
<dbReference type="CDD" id="cd03134">
    <property type="entry name" value="GATase1_PfpI_like"/>
    <property type="match status" value="1"/>
</dbReference>
<organism evidence="3 4">
    <name type="scientific">Deinococcus arcticus</name>
    <dbReference type="NCBI Taxonomy" id="2136176"/>
    <lineage>
        <taxon>Bacteria</taxon>
        <taxon>Thermotogati</taxon>
        <taxon>Deinococcota</taxon>
        <taxon>Deinococci</taxon>
        <taxon>Deinococcales</taxon>
        <taxon>Deinococcaceae</taxon>
        <taxon>Deinococcus</taxon>
    </lineage>
</organism>
<comment type="caution">
    <text evidence="3">The sequence shown here is derived from an EMBL/GenBank/DDBJ whole genome shotgun (WGS) entry which is preliminary data.</text>
</comment>
<evidence type="ECO:0000313" key="3">
    <source>
        <dbReference type="EMBL" id="PTA68414.1"/>
    </source>
</evidence>
<dbReference type="PANTHER" id="PTHR42733">
    <property type="entry name" value="DJ-1 PROTEIN"/>
    <property type="match status" value="1"/>
</dbReference>
<name>A0A2T3W9E9_9DEIO</name>
<sequence>MSDPTGKPLAGKVIAILAADGVEQVELVRPRQALEAAGATTHLISLKPGQIQSMEGDLVPRDKYDVDHTVTQANPSDYDGLLLPGGTVNPDKLRLDAYAMQFVRAFYDHGQPIAAICHGPWSLSETGIAKGLKMTGWPSLKHELGLAGAEWMDKEVVVDRGIVTSRKPDDLPAFIEKMIEEFQEGDHGNKR</sequence>
<feature type="domain" description="DJ-1/PfpI" evidence="2">
    <location>
        <begin position="14"/>
        <end position="181"/>
    </location>
</feature>
<gene>
    <name evidence="3" type="ORF">C8263_08270</name>
</gene>
<dbReference type="PROSITE" id="PS51276">
    <property type="entry name" value="PEPTIDASE_C56_PFPI"/>
    <property type="match status" value="1"/>
</dbReference>
<dbReference type="InterPro" id="IPR006286">
    <property type="entry name" value="C56_PfpI-like"/>
</dbReference>
<dbReference type="EMBL" id="PYSV01000006">
    <property type="protein sequence ID" value="PTA68414.1"/>
    <property type="molecule type" value="Genomic_DNA"/>
</dbReference>
<dbReference type="PANTHER" id="PTHR42733:SF12">
    <property type="entry name" value="PROTEINASE"/>
    <property type="match status" value="1"/>
</dbReference>
<dbReference type="OrthoDB" id="9800516at2"/>
<dbReference type="Pfam" id="PF01965">
    <property type="entry name" value="DJ-1_PfpI"/>
    <property type="match status" value="1"/>
</dbReference>
<dbReference type="RefSeq" id="WP_107137644.1">
    <property type="nucleotide sequence ID" value="NZ_PYSV01000006.1"/>
</dbReference>
<keyword evidence="4" id="KW-1185">Reference proteome</keyword>
<accession>A0A2T3W9E9</accession>
<comment type="similarity">
    <text evidence="1">Belongs to the peptidase C56 family.</text>
</comment>
<dbReference type="NCBIfam" id="TIGR01382">
    <property type="entry name" value="PfpI"/>
    <property type="match status" value="1"/>
</dbReference>
<protein>
    <submittedName>
        <fullName evidence="3">Peptidase C56</fullName>
    </submittedName>
</protein>
<proteinExistence type="inferred from homology"/>
<reference evidence="3 4" key="1">
    <citation type="submission" date="2018-03" db="EMBL/GenBank/DDBJ databases">
        <title>Draft genome of Deinococcus sp. OD32.</title>
        <authorList>
            <person name="Wang X.-P."/>
            <person name="Du Z.-J."/>
        </authorList>
    </citation>
    <scope>NUCLEOTIDE SEQUENCE [LARGE SCALE GENOMIC DNA]</scope>
    <source>
        <strain evidence="3 4">OD32</strain>
    </source>
</reference>
<dbReference type="SUPFAM" id="SSF52317">
    <property type="entry name" value="Class I glutamine amidotransferase-like"/>
    <property type="match status" value="1"/>
</dbReference>
<evidence type="ECO:0000256" key="1">
    <source>
        <dbReference type="ARBA" id="ARBA00008542"/>
    </source>
</evidence>
<dbReference type="Proteomes" id="UP000240317">
    <property type="component" value="Unassembled WGS sequence"/>
</dbReference>
<dbReference type="InterPro" id="IPR002818">
    <property type="entry name" value="DJ-1/PfpI"/>
</dbReference>
<dbReference type="InterPro" id="IPR029062">
    <property type="entry name" value="Class_I_gatase-like"/>
</dbReference>
<dbReference type="AlphaFoldDB" id="A0A2T3W9E9"/>
<evidence type="ECO:0000313" key="4">
    <source>
        <dbReference type="Proteomes" id="UP000240317"/>
    </source>
</evidence>